<reference evidence="3" key="1">
    <citation type="journal article" date="2015" name="MBio">
        <title>Genome-Resolved Metagenomic Analysis Reveals Roles for Candidate Phyla and Other Microbial Community Members in Biogeochemical Transformations in Oil Reservoirs.</title>
        <authorList>
            <person name="Hu P."/>
            <person name="Tom L."/>
            <person name="Singh A."/>
            <person name="Thomas B.C."/>
            <person name="Baker B.J."/>
            <person name="Piceno Y.M."/>
            <person name="Andersen G.L."/>
            <person name="Banfield J.F."/>
        </authorList>
    </citation>
    <scope>NUCLEOTIDE SEQUENCE [LARGE SCALE GENOMIC DNA]</scope>
</reference>
<protein>
    <submittedName>
        <fullName evidence="2">Uncharacterized protein</fullName>
    </submittedName>
</protein>
<comment type="caution">
    <text evidence="2">The sequence shown here is derived from an EMBL/GenBank/DDBJ whole genome shotgun (WGS) entry which is preliminary data.</text>
</comment>
<accession>A0A117KTQ0</accession>
<gene>
    <name evidence="2" type="ORF">XD48_2384</name>
</gene>
<keyword evidence="1" id="KW-1133">Transmembrane helix</keyword>
<organism evidence="2 3">
    <name type="scientific">Archaeoglobus fulgidus</name>
    <dbReference type="NCBI Taxonomy" id="2234"/>
    <lineage>
        <taxon>Archaea</taxon>
        <taxon>Methanobacteriati</taxon>
        <taxon>Methanobacteriota</taxon>
        <taxon>Archaeoglobi</taxon>
        <taxon>Archaeoglobales</taxon>
        <taxon>Archaeoglobaceae</taxon>
        <taxon>Archaeoglobus</taxon>
    </lineage>
</organism>
<keyword evidence="1" id="KW-0812">Transmembrane</keyword>
<evidence type="ECO:0000313" key="3">
    <source>
        <dbReference type="Proteomes" id="UP000054015"/>
    </source>
</evidence>
<feature type="transmembrane region" description="Helical" evidence="1">
    <location>
        <begin position="12"/>
        <end position="32"/>
    </location>
</feature>
<evidence type="ECO:0000313" key="2">
    <source>
        <dbReference type="EMBL" id="KUK05378.1"/>
    </source>
</evidence>
<dbReference type="EMBL" id="LGEX01000131">
    <property type="protein sequence ID" value="KUK05378.1"/>
    <property type="molecule type" value="Genomic_DNA"/>
</dbReference>
<proteinExistence type="predicted"/>
<dbReference type="Proteomes" id="UP000054015">
    <property type="component" value="Unassembled WGS sequence"/>
</dbReference>
<keyword evidence="1" id="KW-0472">Membrane</keyword>
<dbReference type="AlphaFoldDB" id="A0A117KTQ0"/>
<name>A0A117KTQ0_ARCFL</name>
<evidence type="ECO:0000256" key="1">
    <source>
        <dbReference type="SAM" id="Phobius"/>
    </source>
</evidence>
<sequence length="124" mass="13670">MKKRIVQIMRTVLFAPYFINPMFLLLLAGWGLNLRLTLTGTFQYSSSPSQSWFSGSLCSAQKVPPQYLHLKGIVTSSPQTSHLATLSIKEREVKKASAWVELGSLGNSAKFSTAVENSGRCFIA</sequence>